<gene>
    <name evidence="1" type="ORF">TTHERM_000753305</name>
</gene>
<dbReference type="InParanoid" id="W7X8Z8"/>
<dbReference type="EMBL" id="GG662655">
    <property type="protein sequence ID" value="EWS73817.1"/>
    <property type="molecule type" value="Genomic_DNA"/>
</dbReference>
<evidence type="ECO:0000313" key="2">
    <source>
        <dbReference type="Proteomes" id="UP000009168"/>
    </source>
</evidence>
<accession>W7X8Z8</accession>
<dbReference type="KEGG" id="tet:TTHERM_000753305"/>
<sequence length="164" mass="20141">MFDSYQTQNCIDQTRNDLLILKHGETKYFYQKNSCNVFFHKYFQYKCLCKIPHQTFLALFSILTSQQKQFQDDRNQEFCQQSPQLVFLQQKLIQAKNSKMQLLIFQDFLFCYYQIFSCFWMEINRQEGNLDIFRKIKINKLAHTTQIRQERLDFKFIQFNQIIF</sequence>
<organism evidence="1 2">
    <name type="scientific">Tetrahymena thermophila (strain SB210)</name>
    <dbReference type="NCBI Taxonomy" id="312017"/>
    <lineage>
        <taxon>Eukaryota</taxon>
        <taxon>Sar</taxon>
        <taxon>Alveolata</taxon>
        <taxon>Ciliophora</taxon>
        <taxon>Intramacronucleata</taxon>
        <taxon>Oligohymenophorea</taxon>
        <taxon>Hymenostomatida</taxon>
        <taxon>Tetrahymenina</taxon>
        <taxon>Tetrahymenidae</taxon>
        <taxon>Tetrahymena</taxon>
    </lineage>
</organism>
<dbReference type="GeneID" id="24440511"/>
<name>W7X8Z8_TETTS</name>
<dbReference type="RefSeq" id="XP_012653640.1">
    <property type="nucleotide sequence ID" value="XM_012798186.1"/>
</dbReference>
<dbReference type="AlphaFoldDB" id="W7X8Z8"/>
<reference evidence="2" key="1">
    <citation type="journal article" date="2006" name="PLoS Biol.">
        <title>Macronuclear genome sequence of the ciliate Tetrahymena thermophila, a model eukaryote.</title>
        <authorList>
            <person name="Eisen J.A."/>
            <person name="Coyne R.S."/>
            <person name="Wu M."/>
            <person name="Wu D."/>
            <person name="Thiagarajan M."/>
            <person name="Wortman J.R."/>
            <person name="Badger J.H."/>
            <person name="Ren Q."/>
            <person name="Amedeo P."/>
            <person name="Jones K.M."/>
            <person name="Tallon L.J."/>
            <person name="Delcher A.L."/>
            <person name="Salzberg S.L."/>
            <person name="Silva J.C."/>
            <person name="Haas B.J."/>
            <person name="Majoros W.H."/>
            <person name="Farzad M."/>
            <person name="Carlton J.M."/>
            <person name="Smith R.K. Jr."/>
            <person name="Garg J."/>
            <person name="Pearlman R.E."/>
            <person name="Karrer K.M."/>
            <person name="Sun L."/>
            <person name="Manning G."/>
            <person name="Elde N.C."/>
            <person name="Turkewitz A.P."/>
            <person name="Asai D.J."/>
            <person name="Wilkes D.E."/>
            <person name="Wang Y."/>
            <person name="Cai H."/>
            <person name="Collins K."/>
            <person name="Stewart B.A."/>
            <person name="Lee S.R."/>
            <person name="Wilamowska K."/>
            <person name="Weinberg Z."/>
            <person name="Ruzzo W.L."/>
            <person name="Wloga D."/>
            <person name="Gaertig J."/>
            <person name="Frankel J."/>
            <person name="Tsao C.-C."/>
            <person name="Gorovsky M.A."/>
            <person name="Keeling P.J."/>
            <person name="Waller R.F."/>
            <person name="Patron N.J."/>
            <person name="Cherry J.M."/>
            <person name="Stover N.A."/>
            <person name="Krieger C.J."/>
            <person name="del Toro C."/>
            <person name="Ryder H.F."/>
            <person name="Williamson S.C."/>
            <person name="Barbeau R.A."/>
            <person name="Hamilton E.P."/>
            <person name="Orias E."/>
        </authorList>
    </citation>
    <scope>NUCLEOTIDE SEQUENCE [LARGE SCALE GENOMIC DNA]</scope>
    <source>
        <strain evidence="2">SB210</strain>
    </source>
</reference>
<evidence type="ECO:0000313" key="1">
    <source>
        <dbReference type="EMBL" id="EWS73817.1"/>
    </source>
</evidence>
<keyword evidence="2" id="KW-1185">Reference proteome</keyword>
<proteinExistence type="predicted"/>
<protein>
    <submittedName>
        <fullName evidence="1">Uncharacterized protein</fullName>
    </submittedName>
</protein>
<dbReference type="Proteomes" id="UP000009168">
    <property type="component" value="Unassembled WGS sequence"/>
</dbReference>